<reference evidence="1" key="1">
    <citation type="submission" date="2021-01" db="EMBL/GenBank/DDBJ databases">
        <title>Description of Breznakiella homolactica.</title>
        <authorList>
            <person name="Song Y."/>
            <person name="Brune A."/>
        </authorList>
    </citation>
    <scope>NUCLEOTIDE SEQUENCE</scope>
    <source>
        <strain evidence="1">RmG30</strain>
    </source>
</reference>
<dbReference type="EMBL" id="CP067089">
    <property type="protein sequence ID" value="QQO08302.1"/>
    <property type="molecule type" value="Genomic_DNA"/>
</dbReference>
<sequence length="252" mass="28728">MKLLLIFGSDETYNLIAMYVKPLGFELIRYRHVLKAMDNIEEIDPTGIIISAEDFPRHWKTLVQFVRTDRPKETTPIIILRGENFPLDETSKAFYLGVSGIVSDDLSNAMEIDRLQSILSRYIPVEEKRKARRFRPEEWSRLDFLFTNPGNRKIITGSVQSISSTGLSFRPDQPALTAGLALNTELEECSLRAGDSILSPVCRVIRTGRNISMEFISFPGQENDVLEAYLEQLPLAEYRNSQKRREEVPATG</sequence>
<dbReference type="Proteomes" id="UP000595917">
    <property type="component" value="Chromosome"/>
</dbReference>
<dbReference type="RefSeq" id="WP_215625608.1">
    <property type="nucleotide sequence ID" value="NZ_CP067089.2"/>
</dbReference>
<dbReference type="AlphaFoldDB" id="A0A7T7XLA6"/>
<dbReference type="KEGG" id="bhc:JFL75_15385"/>
<evidence type="ECO:0000313" key="2">
    <source>
        <dbReference type="Proteomes" id="UP000595917"/>
    </source>
</evidence>
<name>A0A7T7XLA6_9SPIR</name>
<proteinExistence type="predicted"/>
<gene>
    <name evidence="1" type="ORF">JFL75_15385</name>
</gene>
<organism evidence="1 2">
    <name type="scientific">Breznakiella homolactica</name>
    <dbReference type="NCBI Taxonomy" id="2798577"/>
    <lineage>
        <taxon>Bacteria</taxon>
        <taxon>Pseudomonadati</taxon>
        <taxon>Spirochaetota</taxon>
        <taxon>Spirochaetia</taxon>
        <taxon>Spirochaetales</taxon>
        <taxon>Breznakiellaceae</taxon>
        <taxon>Breznakiella</taxon>
    </lineage>
</organism>
<accession>A0A7T7XLA6</accession>
<protein>
    <submittedName>
        <fullName evidence="1">PilZ domain-containing protein</fullName>
    </submittedName>
</protein>
<keyword evidence="2" id="KW-1185">Reference proteome</keyword>
<evidence type="ECO:0000313" key="1">
    <source>
        <dbReference type="EMBL" id="QQO08302.1"/>
    </source>
</evidence>